<reference evidence="1" key="2">
    <citation type="submission" date="2018-05" db="EMBL/GenBank/DDBJ databases">
        <title>OgluRS3 (Oryza glumaepatula Reference Sequence Version 3).</title>
        <authorList>
            <person name="Zhang J."/>
            <person name="Kudrna D."/>
            <person name="Lee S."/>
            <person name="Talag J."/>
            <person name="Welchert J."/>
            <person name="Wing R.A."/>
        </authorList>
    </citation>
    <scope>NUCLEOTIDE SEQUENCE [LARGE SCALE GENOMIC DNA]</scope>
</reference>
<accession>A0A0E0A0L4</accession>
<evidence type="ECO:0000313" key="2">
    <source>
        <dbReference type="Proteomes" id="UP000026961"/>
    </source>
</evidence>
<keyword evidence="2" id="KW-1185">Reference proteome</keyword>
<organism evidence="1">
    <name type="scientific">Oryza glumipatula</name>
    <dbReference type="NCBI Taxonomy" id="40148"/>
    <lineage>
        <taxon>Eukaryota</taxon>
        <taxon>Viridiplantae</taxon>
        <taxon>Streptophyta</taxon>
        <taxon>Embryophyta</taxon>
        <taxon>Tracheophyta</taxon>
        <taxon>Spermatophyta</taxon>
        <taxon>Magnoliopsida</taxon>
        <taxon>Liliopsida</taxon>
        <taxon>Poales</taxon>
        <taxon>Poaceae</taxon>
        <taxon>BOP clade</taxon>
        <taxon>Oryzoideae</taxon>
        <taxon>Oryzeae</taxon>
        <taxon>Oryzinae</taxon>
        <taxon>Oryza</taxon>
    </lineage>
</organism>
<reference evidence="1" key="1">
    <citation type="submission" date="2015-04" db="UniProtKB">
        <authorList>
            <consortium name="EnsemblPlants"/>
        </authorList>
    </citation>
    <scope>IDENTIFICATION</scope>
</reference>
<dbReference type="AlphaFoldDB" id="A0A0E0A0L4"/>
<name>A0A0E0A0L4_9ORYZ</name>
<evidence type="ECO:0000313" key="1">
    <source>
        <dbReference type="EnsemblPlants" id="OGLUM05G21130.2"/>
    </source>
</evidence>
<sequence length="59" mass="7278">MGDRTMKAPTPSVLHRDVLYYSIIQFSPDQPVYFFINHKTVTQWTFCIRIRHQPFHYWY</sequence>
<protein>
    <submittedName>
        <fullName evidence="1">Uncharacterized protein</fullName>
    </submittedName>
</protein>
<dbReference type="HOGENOM" id="CLU_2964647_0_0_1"/>
<dbReference type="EnsemblPlants" id="OGLUM05G21130.2">
    <property type="protein sequence ID" value="OGLUM05G21130.2"/>
    <property type="gene ID" value="OGLUM05G21130"/>
</dbReference>
<proteinExistence type="predicted"/>
<dbReference type="Proteomes" id="UP000026961">
    <property type="component" value="Chromosome 5"/>
</dbReference>
<dbReference type="Gramene" id="OGLUM05G21130.2">
    <property type="protein sequence ID" value="OGLUM05G21130.2"/>
    <property type="gene ID" value="OGLUM05G21130"/>
</dbReference>